<dbReference type="eggNOG" id="COG1378">
    <property type="taxonomic scope" value="Bacteria"/>
</dbReference>
<sequence>MHQSLKKLGMTDLEGKCYVVLHETPRLSGYEVAKRVGASRPNVYSAIRSLLTKNACRVIEGEHAKYEAVPIADVLERYKEEFLETEQTLLAHLKEQKAQAPVFYHWEEEAHVQRIIHKAVRSAQTTLVLTVWAQDLPPLEAELVAAQDRGVTVIVQVIGSCVSALQHVYFRNEEDDWHSTERKFSVLCDERTAIIGSFGGELVPAAVESQHPALIETLKNSFYQDMILKQIEYDFNEELEEAYGENYERLLYHMMYEIGLKI</sequence>
<dbReference type="InterPro" id="IPR036388">
    <property type="entry name" value="WH-like_DNA-bd_sf"/>
</dbReference>
<proteinExistence type="predicted"/>
<dbReference type="SUPFAM" id="SSF56024">
    <property type="entry name" value="Phospholipase D/nuclease"/>
    <property type="match status" value="1"/>
</dbReference>
<accession>I8AF22</accession>
<dbReference type="STRING" id="1196324.A374_17954"/>
<dbReference type="Gene3D" id="1.10.10.10">
    <property type="entry name" value="Winged helix-like DNA-binding domain superfamily/Winged helix DNA-binding domain"/>
    <property type="match status" value="1"/>
</dbReference>
<feature type="domain" description="Transcription regulator TrmB N-terminal" evidence="1">
    <location>
        <begin position="5"/>
        <end position="71"/>
    </location>
</feature>
<dbReference type="InterPro" id="IPR002831">
    <property type="entry name" value="Tscrpt_reg_TrmB_N"/>
</dbReference>
<comment type="caution">
    <text evidence="2">The sequence shown here is derived from an EMBL/GenBank/DDBJ whole genome shotgun (WGS) entry which is preliminary data.</text>
</comment>
<dbReference type="EMBL" id="AKKV01000042">
    <property type="protein sequence ID" value="EIT83944.1"/>
    <property type="molecule type" value="Genomic_DNA"/>
</dbReference>
<dbReference type="InterPro" id="IPR036390">
    <property type="entry name" value="WH_DNA-bd_sf"/>
</dbReference>
<gene>
    <name evidence="2" type="ORF">A374_17954</name>
</gene>
<dbReference type="SUPFAM" id="SSF46785">
    <property type="entry name" value="Winged helix' DNA-binding domain"/>
    <property type="match status" value="1"/>
</dbReference>
<evidence type="ECO:0000313" key="2">
    <source>
        <dbReference type="EMBL" id="EIT83944.1"/>
    </source>
</evidence>
<evidence type="ECO:0000259" key="1">
    <source>
        <dbReference type="Pfam" id="PF01978"/>
    </source>
</evidence>
<reference evidence="2 3" key="1">
    <citation type="journal article" date="2012" name="J. Bacteriol.">
        <title>Genome of Bacillus macauensis ZFHKF-1, a Long-Chain-Forming Bacterium.</title>
        <authorList>
            <person name="Cai L."/>
            <person name="Zhang T."/>
        </authorList>
    </citation>
    <scope>NUCLEOTIDE SEQUENCE [LARGE SCALE GENOMIC DNA]</scope>
    <source>
        <strain evidence="2 3">ZFHKF-1</strain>
    </source>
</reference>
<keyword evidence="3" id="KW-1185">Reference proteome</keyword>
<dbReference type="PANTHER" id="PTHR34293">
    <property type="entry name" value="HTH-TYPE TRANSCRIPTIONAL REGULATOR TRMBL2"/>
    <property type="match status" value="1"/>
</dbReference>
<dbReference type="RefSeq" id="WP_007203660.1">
    <property type="nucleotide sequence ID" value="NZ_AKKV01000042.1"/>
</dbReference>
<dbReference type="Proteomes" id="UP000004080">
    <property type="component" value="Unassembled WGS sequence"/>
</dbReference>
<name>I8AF22_9BACL</name>
<dbReference type="Pfam" id="PF01978">
    <property type="entry name" value="TrmB"/>
    <property type="match status" value="1"/>
</dbReference>
<dbReference type="OrthoDB" id="1493540at2"/>
<protein>
    <recommendedName>
        <fullName evidence="1">Transcription regulator TrmB N-terminal domain-containing protein</fullName>
    </recommendedName>
</protein>
<dbReference type="AlphaFoldDB" id="I8AF22"/>
<organism evidence="2 3">
    <name type="scientific">Fictibacillus macauensis ZFHKF-1</name>
    <dbReference type="NCBI Taxonomy" id="1196324"/>
    <lineage>
        <taxon>Bacteria</taxon>
        <taxon>Bacillati</taxon>
        <taxon>Bacillota</taxon>
        <taxon>Bacilli</taxon>
        <taxon>Bacillales</taxon>
        <taxon>Fictibacillaceae</taxon>
        <taxon>Fictibacillus</taxon>
    </lineage>
</organism>
<dbReference type="PATRIC" id="fig|1196324.3.peg.3664"/>
<evidence type="ECO:0000313" key="3">
    <source>
        <dbReference type="Proteomes" id="UP000004080"/>
    </source>
</evidence>
<dbReference type="InterPro" id="IPR051797">
    <property type="entry name" value="TrmB-like"/>
</dbReference>
<dbReference type="PANTHER" id="PTHR34293:SF1">
    <property type="entry name" value="HTH-TYPE TRANSCRIPTIONAL REGULATOR TRMBL2"/>
    <property type="match status" value="1"/>
</dbReference>